<reference evidence="10 11" key="1">
    <citation type="submission" date="2024-09" db="EMBL/GenBank/DDBJ databases">
        <authorList>
            <person name="Lee S.D."/>
        </authorList>
    </citation>
    <scope>NUCLEOTIDE SEQUENCE [LARGE SCALE GENOMIC DNA]</scope>
    <source>
        <strain evidence="10 11">N8-3</strain>
    </source>
</reference>
<evidence type="ECO:0000256" key="5">
    <source>
        <dbReference type="ARBA" id="ARBA00023065"/>
    </source>
</evidence>
<evidence type="ECO:0000256" key="1">
    <source>
        <dbReference type="ARBA" id="ARBA00004141"/>
    </source>
</evidence>
<gene>
    <name evidence="10" type="ORF">ACEZDE_05625</name>
</gene>
<evidence type="ECO:0000256" key="3">
    <source>
        <dbReference type="ARBA" id="ARBA00022692"/>
    </source>
</evidence>
<dbReference type="RefSeq" id="WP_380533032.1">
    <property type="nucleotide sequence ID" value="NZ_JBHFAB010000003.1"/>
</dbReference>
<name>A0ABV6VQX8_9ACTN</name>
<feature type="transmembrane region" description="Helical" evidence="8">
    <location>
        <begin position="240"/>
        <end position="260"/>
    </location>
</feature>
<dbReference type="Proteomes" id="UP001592531">
    <property type="component" value="Unassembled WGS sequence"/>
</dbReference>
<sequence>MTGLDSTTRLLIGLAVLLALSQAAATVAVRLRQPPVVAEILVGVALGPSLLGRTLPGLHRALFGPDVMPVLSGLGQLGLALYAFEIGGRLTASGRTGRQAARPLLAVTAASLLAPAAGGLLLAPALHAHGLGGPHGTTAALGAFLVCALGVTAVPVLARILQDRGLDGTGTGRLSLAAACLGDGACWGLLAVALRLAGLIGTAQTIAGLVGAVGGMVLVHRRHTRPPVLVEGRDLGLLPMLGLVCLAAAGSAALGLHPLFGGLLLGSAWPATRRGQASLRSVRPMAAALLPCFFLGTGQQVDLASAAGRAGFVPLVLLLFAAAVLTKLAACTVVGLRGGLGARESVRLGVLMNTKGLTEIVLLGAGFQAGLIGRTLFAALVVVALLTTVLAGPALALLGPPPEPDSGDRSRRPEPEAEPDYLRTA</sequence>
<evidence type="ECO:0000256" key="7">
    <source>
        <dbReference type="SAM" id="MobiDB-lite"/>
    </source>
</evidence>
<protein>
    <submittedName>
        <fullName evidence="10">Cation:proton antiporter</fullName>
    </submittedName>
</protein>
<keyword evidence="3 8" id="KW-0812">Transmembrane</keyword>
<feature type="transmembrane region" description="Helical" evidence="8">
    <location>
        <begin position="104"/>
        <end position="127"/>
    </location>
</feature>
<feature type="transmembrane region" description="Helical" evidence="8">
    <location>
        <begin position="62"/>
        <end position="84"/>
    </location>
</feature>
<evidence type="ECO:0000313" key="11">
    <source>
        <dbReference type="Proteomes" id="UP001592531"/>
    </source>
</evidence>
<evidence type="ECO:0000313" key="10">
    <source>
        <dbReference type="EMBL" id="MFC1416118.1"/>
    </source>
</evidence>
<dbReference type="InterPro" id="IPR006153">
    <property type="entry name" value="Cation/H_exchanger_TM"/>
</dbReference>
<dbReference type="PANTHER" id="PTHR32468">
    <property type="entry name" value="CATION/H + ANTIPORTER"/>
    <property type="match status" value="1"/>
</dbReference>
<evidence type="ECO:0000256" key="6">
    <source>
        <dbReference type="ARBA" id="ARBA00023136"/>
    </source>
</evidence>
<comment type="caution">
    <text evidence="10">The sequence shown here is derived from an EMBL/GenBank/DDBJ whole genome shotgun (WGS) entry which is preliminary data.</text>
</comment>
<comment type="subcellular location">
    <subcellularLocation>
        <location evidence="1">Membrane</location>
        <topology evidence="1">Multi-pass membrane protein</topology>
    </subcellularLocation>
</comment>
<feature type="transmembrane region" description="Helical" evidence="8">
    <location>
        <begin position="376"/>
        <end position="399"/>
    </location>
</feature>
<dbReference type="InterPro" id="IPR038770">
    <property type="entry name" value="Na+/solute_symporter_sf"/>
</dbReference>
<keyword evidence="5" id="KW-0406">Ion transport</keyword>
<feature type="compositionally biased region" description="Basic and acidic residues" evidence="7">
    <location>
        <begin position="406"/>
        <end position="415"/>
    </location>
</feature>
<feature type="domain" description="Cation/H+ exchanger transmembrane" evidence="9">
    <location>
        <begin position="24"/>
        <end position="396"/>
    </location>
</feature>
<feature type="transmembrane region" description="Helical" evidence="8">
    <location>
        <begin position="199"/>
        <end position="219"/>
    </location>
</feature>
<evidence type="ECO:0000259" key="9">
    <source>
        <dbReference type="Pfam" id="PF00999"/>
    </source>
</evidence>
<feature type="transmembrane region" description="Helical" evidence="8">
    <location>
        <begin position="139"/>
        <end position="161"/>
    </location>
</feature>
<feature type="region of interest" description="Disordered" evidence="7">
    <location>
        <begin position="399"/>
        <end position="425"/>
    </location>
</feature>
<keyword evidence="2" id="KW-0813">Transport</keyword>
<dbReference type="InterPro" id="IPR050794">
    <property type="entry name" value="CPA2_transporter"/>
</dbReference>
<feature type="transmembrane region" description="Helical" evidence="8">
    <location>
        <begin position="173"/>
        <end position="193"/>
    </location>
</feature>
<evidence type="ECO:0000256" key="2">
    <source>
        <dbReference type="ARBA" id="ARBA00022448"/>
    </source>
</evidence>
<dbReference type="Gene3D" id="1.20.1530.20">
    <property type="match status" value="1"/>
</dbReference>
<keyword evidence="4 8" id="KW-1133">Transmembrane helix</keyword>
<feature type="transmembrane region" description="Helical" evidence="8">
    <location>
        <begin position="312"/>
        <end position="336"/>
    </location>
</feature>
<proteinExistence type="predicted"/>
<accession>A0ABV6VQX8</accession>
<keyword evidence="11" id="KW-1185">Reference proteome</keyword>
<organism evidence="10 11">
    <name type="scientific">Streptacidiphilus cavernicola</name>
    <dbReference type="NCBI Taxonomy" id="3342716"/>
    <lineage>
        <taxon>Bacteria</taxon>
        <taxon>Bacillati</taxon>
        <taxon>Actinomycetota</taxon>
        <taxon>Actinomycetes</taxon>
        <taxon>Kitasatosporales</taxon>
        <taxon>Streptomycetaceae</taxon>
        <taxon>Streptacidiphilus</taxon>
    </lineage>
</organism>
<dbReference type="Pfam" id="PF00999">
    <property type="entry name" value="Na_H_Exchanger"/>
    <property type="match status" value="1"/>
</dbReference>
<keyword evidence="6 8" id="KW-0472">Membrane</keyword>
<evidence type="ECO:0000256" key="4">
    <source>
        <dbReference type="ARBA" id="ARBA00022989"/>
    </source>
</evidence>
<dbReference type="PANTHER" id="PTHR32468:SF84">
    <property type="entry name" value="OS05G0382200 PROTEIN"/>
    <property type="match status" value="1"/>
</dbReference>
<dbReference type="EMBL" id="JBHFAB010000003">
    <property type="protein sequence ID" value="MFC1416118.1"/>
    <property type="molecule type" value="Genomic_DNA"/>
</dbReference>
<evidence type="ECO:0000256" key="8">
    <source>
        <dbReference type="SAM" id="Phobius"/>
    </source>
</evidence>